<evidence type="ECO:0000313" key="2">
    <source>
        <dbReference type="EMBL" id="CDR42019.1"/>
    </source>
</evidence>
<feature type="compositionally biased region" description="Basic and acidic residues" evidence="1">
    <location>
        <begin position="41"/>
        <end position="51"/>
    </location>
</feature>
<name>A0A061AWX3_RHOTO</name>
<proteinExistence type="predicted"/>
<dbReference type="AlphaFoldDB" id="A0A061AWX3"/>
<accession>A0A061AWX3</accession>
<gene>
    <name evidence="2" type="ORF">RHTO0S_06e08834g</name>
</gene>
<feature type="region of interest" description="Disordered" evidence="1">
    <location>
        <begin position="182"/>
        <end position="201"/>
    </location>
</feature>
<evidence type="ECO:0000256" key="1">
    <source>
        <dbReference type="SAM" id="MobiDB-lite"/>
    </source>
</evidence>
<dbReference type="OrthoDB" id="10458400at2759"/>
<feature type="region of interest" description="Disordered" evidence="1">
    <location>
        <begin position="41"/>
        <end position="106"/>
    </location>
</feature>
<protein>
    <submittedName>
        <fullName evidence="2">RHTO0S06e08834g1_1</fullName>
    </submittedName>
</protein>
<dbReference type="EMBL" id="LK052941">
    <property type="protein sequence ID" value="CDR42019.1"/>
    <property type="molecule type" value="Genomic_DNA"/>
</dbReference>
<reference evidence="2" key="1">
    <citation type="journal article" date="2014" name="Genome Announc.">
        <title>Draft genome sequence of Rhodosporidium toruloides CECT1137, an oleaginous yeast of biotechnological interest.</title>
        <authorList>
            <person name="Morin N."/>
            <person name="Calcas X."/>
            <person name="Devillers H."/>
            <person name="Durrens P."/>
            <person name="Sherman D.J."/>
            <person name="Nicaud J.-M."/>
            <person name="Neuveglise C."/>
        </authorList>
    </citation>
    <scope>NUCLEOTIDE SEQUENCE</scope>
    <source>
        <strain evidence="2">CECT1137</strain>
    </source>
</reference>
<organism evidence="2">
    <name type="scientific">Rhodotorula toruloides</name>
    <name type="common">Yeast</name>
    <name type="synonym">Rhodosporidium toruloides</name>
    <dbReference type="NCBI Taxonomy" id="5286"/>
    <lineage>
        <taxon>Eukaryota</taxon>
        <taxon>Fungi</taxon>
        <taxon>Dikarya</taxon>
        <taxon>Basidiomycota</taxon>
        <taxon>Pucciniomycotina</taxon>
        <taxon>Microbotryomycetes</taxon>
        <taxon>Sporidiobolales</taxon>
        <taxon>Sporidiobolaceae</taxon>
        <taxon>Rhodotorula</taxon>
    </lineage>
</organism>
<feature type="region of interest" description="Disordered" evidence="1">
    <location>
        <begin position="122"/>
        <end position="168"/>
    </location>
</feature>
<sequence length="201" mass="23219">MLTWCTKKMSSHHNRHYRLLDTHAEPAPRAAYVPSVAAVEAARRRMEEQSRRPALPRSAFRVGSREQMPPPPPPKDEPPAWPTRKSSRDALNPPEVDYKRSSTASTWGRNLVKQFQEEAPPLPQEGVIPIGYRPEPHNVHPQAEELEEERDRRHRLRRQDRHTGVERTAEVVHPGTAAFLRPKMIDVSRSRSPPVFKHQQR</sequence>